<name>A0ABM5UVR9_9BURK</name>
<feature type="transmembrane region" description="Helical" evidence="1">
    <location>
        <begin position="236"/>
        <end position="260"/>
    </location>
</feature>
<sequence>MEKNIRSGALEMTGAMLISGSIGWFVVASGLPVINVVFWRCVFGTLTLLAICGWRGLLRRELLSMRVLGWAALGGVAIVFNWVLLFAAYSHASIAIATTVYNTQPLMLVVLGAVLLRERIAADKLVWLATGFIGMLVIVNARADAGYASGSYLAGVALALGAAFLYAIAALIAKRLTGTPPHLIALIQVAVGILLLAPLADFSAMPQGSGWSYLIVMGIVHTGVMYVWLYGAIQKLPTVITGTLAFIYPVAAIAVDWVAFGHRLQPLQWCGVAAVLLATAGMSLGWRLLGRRPARV</sequence>
<evidence type="ECO:0000313" key="3">
    <source>
        <dbReference type="EMBL" id="AKZ61299.1"/>
    </source>
</evidence>
<gene>
    <name evidence="3" type="ORF">F506_00235</name>
</gene>
<dbReference type="PANTHER" id="PTHR22911">
    <property type="entry name" value="ACYL-MALONYL CONDENSING ENZYME-RELATED"/>
    <property type="match status" value="1"/>
</dbReference>
<feature type="domain" description="EamA" evidence="2">
    <location>
        <begin position="154"/>
        <end position="283"/>
    </location>
</feature>
<evidence type="ECO:0000256" key="1">
    <source>
        <dbReference type="SAM" id="Phobius"/>
    </source>
</evidence>
<accession>A0ABM5UVR9</accession>
<keyword evidence="1" id="KW-1133">Transmembrane helix</keyword>
<keyword evidence="4" id="KW-1185">Reference proteome</keyword>
<feature type="transmembrane region" description="Helical" evidence="1">
    <location>
        <begin position="210"/>
        <end position="229"/>
    </location>
</feature>
<protein>
    <submittedName>
        <fullName evidence="3">Multidrug DMT transporter permease</fullName>
    </submittedName>
</protein>
<dbReference type="InterPro" id="IPR037185">
    <property type="entry name" value="EmrE-like"/>
</dbReference>
<evidence type="ECO:0000313" key="4">
    <source>
        <dbReference type="Proteomes" id="UP000063429"/>
    </source>
</evidence>
<keyword evidence="1" id="KW-0472">Membrane</keyword>
<reference evidence="4" key="1">
    <citation type="journal article" date="2015" name="Genome Announc.">
        <title>Complete Genome Sequence of Herbaspirillum hiltneri N3 (DSM 17495), Isolated from Surface-Sterilized Wheat Roots.</title>
        <authorList>
            <person name="Guizelini D."/>
            <person name="Saizaki P.M."/>
            <person name="Coimbra N.A."/>
            <person name="Weiss V.A."/>
            <person name="Faoro H."/>
            <person name="Sfeir M.Z."/>
            <person name="Baura V.A."/>
            <person name="Monteiro R.A."/>
            <person name="Chubatsu L.S."/>
            <person name="Souza E.M."/>
            <person name="Cruz L.M."/>
            <person name="Pedrosa F.O."/>
            <person name="Raittz R.T."/>
            <person name="Marchaukoski J.N."/>
            <person name="Steffens M.B."/>
        </authorList>
    </citation>
    <scope>NUCLEOTIDE SEQUENCE [LARGE SCALE GENOMIC DNA]</scope>
    <source>
        <strain evidence="4">N3</strain>
    </source>
</reference>
<keyword evidence="1" id="KW-0812">Transmembrane</keyword>
<feature type="transmembrane region" description="Helical" evidence="1">
    <location>
        <begin position="266"/>
        <end position="289"/>
    </location>
</feature>
<evidence type="ECO:0000259" key="2">
    <source>
        <dbReference type="Pfam" id="PF00892"/>
    </source>
</evidence>
<proteinExistence type="predicted"/>
<feature type="transmembrane region" description="Helical" evidence="1">
    <location>
        <begin position="94"/>
        <end position="116"/>
    </location>
</feature>
<feature type="domain" description="EamA" evidence="2">
    <location>
        <begin position="9"/>
        <end position="139"/>
    </location>
</feature>
<feature type="transmembrane region" description="Helical" evidence="1">
    <location>
        <begin position="67"/>
        <end position="88"/>
    </location>
</feature>
<dbReference type="PANTHER" id="PTHR22911:SF102">
    <property type="entry name" value="MEMBRANE PROTEIN"/>
    <property type="match status" value="1"/>
</dbReference>
<dbReference type="Pfam" id="PF00892">
    <property type="entry name" value="EamA"/>
    <property type="match status" value="2"/>
</dbReference>
<feature type="transmembrane region" description="Helical" evidence="1">
    <location>
        <begin position="125"/>
        <end position="143"/>
    </location>
</feature>
<feature type="transmembrane region" description="Helical" evidence="1">
    <location>
        <begin position="12"/>
        <end position="31"/>
    </location>
</feature>
<organism evidence="3 4">
    <name type="scientific">Herbaspirillum hiltneri N3</name>
    <dbReference type="NCBI Taxonomy" id="1262470"/>
    <lineage>
        <taxon>Bacteria</taxon>
        <taxon>Pseudomonadati</taxon>
        <taxon>Pseudomonadota</taxon>
        <taxon>Betaproteobacteria</taxon>
        <taxon>Burkholderiales</taxon>
        <taxon>Oxalobacteraceae</taxon>
        <taxon>Herbaspirillum</taxon>
    </lineage>
</organism>
<feature type="transmembrane region" description="Helical" evidence="1">
    <location>
        <begin position="149"/>
        <end position="171"/>
    </location>
</feature>
<feature type="transmembrane region" description="Helical" evidence="1">
    <location>
        <begin position="37"/>
        <end position="58"/>
    </location>
</feature>
<dbReference type="SUPFAM" id="SSF103481">
    <property type="entry name" value="Multidrug resistance efflux transporter EmrE"/>
    <property type="match status" value="2"/>
</dbReference>
<dbReference type="Proteomes" id="UP000063429">
    <property type="component" value="Chromosome"/>
</dbReference>
<dbReference type="EMBL" id="CP011409">
    <property type="protein sequence ID" value="AKZ61299.1"/>
    <property type="molecule type" value="Genomic_DNA"/>
</dbReference>
<dbReference type="RefSeq" id="WP_053194715.1">
    <property type="nucleotide sequence ID" value="NZ_CP011409.1"/>
</dbReference>
<feature type="transmembrane region" description="Helical" evidence="1">
    <location>
        <begin position="183"/>
        <end position="204"/>
    </location>
</feature>
<dbReference type="InterPro" id="IPR000620">
    <property type="entry name" value="EamA_dom"/>
</dbReference>